<accession>A0A6B2NQC6</accession>
<dbReference type="EMBL" id="JAAGOX010000028">
    <property type="protein sequence ID" value="NDW46351.1"/>
    <property type="molecule type" value="Genomic_DNA"/>
</dbReference>
<protein>
    <submittedName>
        <fullName evidence="1">Uncharacterized protein</fullName>
    </submittedName>
</protein>
<dbReference type="AlphaFoldDB" id="A0A6B2NQC6"/>
<sequence>MTHELGESTTPNTALLDFISDAAAQDDFLALDEIDVNDEYFTKIYACDSNVISLFIDPFSRSTSGGDRRIGSGEVFHSDSKKKKAAIASAIAQFICYELTGSDPLLLIPSVDTEIQLLLQIAARDADTPEAVLERAQELTETLGSGSLQQAEEAARTLSDLIIGATKRKRLFSLRDNNRFASVDDLSRIHSEFLPEVLQILAPMTRVADMIEFSETRERWHRSLIALGRRDDIRLSRDVDAMARLEMWNRRLMCLPQPHRMIYITGDNSLLAASAAFHQIELQEEQARNVFPKNASFREAFFRHPRCFLDRPYVLRPRSGDGDKYAAAQSIRSWLSLLLGEYQDGSRQIGEWSWSEGRFALNDDAASDILSVADKNPDLLEELKETWEEFTDAVELTSLHSGKILEIQDVDSRLRIDTLRRFLNEHMPTFEADLRETWEACVRAFTEARFLIGIVHKQDRIPMRRAPRLCLEGVAPQTFLNAAYIWLRDTQAFTANAFDDEKRRLDEADPSGYNFLVVAAYLLAQGQNWPSAAFLCAHARIIAKQETNGGEQVGLQGSNGREAAYLEAFARRHMARSVSDLAPLLSIVQEAECILEKEVSVHEEHGMQLDAVPERFMGEKLAIEYTRLMLEWYSGTTIDDNEVERVARQYYEFATQLSAEILDQSRSDKHALLKALRQRAYINICSLAIFSGEGFQLRDIGEYAAVQLWDELKDPDADELSLFARVVLYAGLALFGEASIRVDNRRRALDLIAEARRRNRSEELGFVYDAQRYRRFEELLKRGLPLA</sequence>
<comment type="caution">
    <text evidence="1">The sequence shown here is derived from an EMBL/GenBank/DDBJ whole genome shotgun (WGS) entry which is preliminary data.</text>
</comment>
<gene>
    <name evidence="1" type="ORF">G0P99_15415</name>
</gene>
<dbReference type="RefSeq" id="WP_164131368.1">
    <property type="nucleotide sequence ID" value="NZ_JAAGOX010000028.1"/>
</dbReference>
<proteinExistence type="predicted"/>
<reference evidence="1" key="1">
    <citation type="submission" date="2020-02" db="EMBL/GenBank/DDBJ databases">
        <title>Delineation of the pyrene-degrading pathway in Roseobacter clade bacteria by genomic analysis.</title>
        <authorList>
            <person name="Zhou H."/>
            <person name="Wang H."/>
        </authorList>
    </citation>
    <scope>NUCLEOTIDE SEQUENCE</scope>
    <source>
        <strain evidence="1">PrR005</strain>
    </source>
</reference>
<evidence type="ECO:0000313" key="1">
    <source>
        <dbReference type="EMBL" id="NDW46351.1"/>
    </source>
</evidence>
<name>A0A6B2NQC6_9RHOB</name>
<organism evidence="1">
    <name type="scientific">Ruegeria sp. PrR005</name>
    <dbReference type="NCBI Taxonomy" id="2706882"/>
    <lineage>
        <taxon>Bacteria</taxon>
        <taxon>Pseudomonadati</taxon>
        <taxon>Pseudomonadota</taxon>
        <taxon>Alphaproteobacteria</taxon>
        <taxon>Rhodobacterales</taxon>
        <taxon>Roseobacteraceae</taxon>
        <taxon>Ruegeria</taxon>
    </lineage>
</organism>